<evidence type="ECO:0000256" key="2">
    <source>
        <dbReference type="ARBA" id="ARBA00022729"/>
    </source>
</evidence>
<evidence type="ECO:0000259" key="6">
    <source>
        <dbReference type="Pfam" id="PF22689"/>
    </source>
</evidence>
<dbReference type="Proteomes" id="UP000887566">
    <property type="component" value="Unplaced"/>
</dbReference>
<dbReference type="AlphaFoldDB" id="A0A914XCJ2"/>
<dbReference type="PANTHER" id="PTHR24373:SF370">
    <property type="entry name" value="FISH-LIPS, ISOFORM E"/>
    <property type="match status" value="1"/>
</dbReference>
<dbReference type="InterPro" id="IPR003591">
    <property type="entry name" value="Leu-rich_rpt_typical-subtyp"/>
</dbReference>
<feature type="transmembrane region" description="Helical" evidence="4">
    <location>
        <begin position="661"/>
        <end position="685"/>
    </location>
</feature>
<feature type="domain" description="FGAR-AT PurM N-terminal-like" evidence="6">
    <location>
        <begin position="721"/>
        <end position="834"/>
    </location>
</feature>
<sequence length="849" mass="92658">MLWLSPTLLLSSFHLLTLFFSTAASDICLVRECLCDFFTKTVSCHGTSVVFENVPQLPDWTEELWMWDVGLSALRDHSFRGAPHLRLIKLNNCGLSFMVPAAFSGLNHLDTLDLADNRLWALPQQVFVDLPRLKRLDLSGNRISNLDQFHDALPAGRILEELLLSRNPLQSVSVETRLPLVRGLAIANVAGALMMDAAGILFAKSGECAEETCRFLSLSADHFDQLNMVDVSGCGELEVAESFLIAAHNATVLKLAETKLPAEESLVAVIESLVQLKELNVSGAQIANLRRWSTFPESLETLDISRLGLETLEMPGTLSGRRVASGLRRLVANQNRLSGVVLSADGMKNLVRVELSDNQLTAMPSIPPGARLPQLIHLDLGGNRIRTLGPHALSPYSNLVDLWLPNNQLDAISKSAFPTVGLRMQSLNLSSNRLSTLPRLIMPTLGILDASNNQIDKLDGDFFEGLPMLEHVYFNDNVDLMREKCRDLRSLLNTFECYDSWVRGLTGLGSLVTLDLSRTSLTALPARLLSGLHTLKTLNLAGNHMTVDVLDFWAHYFAFPPCMTSIDISANRLKSLGNATISLQHMACLQHVDFSRNPLECDCELAELKHLVRPSAGGRRLVPNIDDESQYFCFAASNHWQYPLKPFLDTVESCDGSDDPFLVVLKTLAFLASVMVGLVLIYIVICKVGSIMCGRKWARDLQYFYKPLSTWGSNTDLHSPAATGGAVAVGEQPIKGLISAAVGSRMSVGEALTNLVFAPITDLRDVKCSGNWMWAAKLPGEGAQLVRASDAMCEVMKALGVAVDGGKDSLSMAAKVGNEIVKAPGALVVSAYAPCVDITRTVTPDLKGD</sequence>
<evidence type="ECO:0000313" key="7">
    <source>
        <dbReference type="Proteomes" id="UP000887566"/>
    </source>
</evidence>
<protein>
    <recommendedName>
        <fullName evidence="6">FGAR-AT PurM N-terminal-like domain-containing protein</fullName>
    </recommendedName>
</protein>
<evidence type="ECO:0000256" key="1">
    <source>
        <dbReference type="ARBA" id="ARBA00022614"/>
    </source>
</evidence>
<keyword evidence="4" id="KW-1133">Transmembrane helix</keyword>
<dbReference type="InterPro" id="IPR050328">
    <property type="entry name" value="Dev_Immune_Receptor"/>
</dbReference>
<keyword evidence="7" id="KW-1185">Reference proteome</keyword>
<proteinExistence type="predicted"/>
<organism evidence="7 8">
    <name type="scientific">Plectus sambesii</name>
    <dbReference type="NCBI Taxonomy" id="2011161"/>
    <lineage>
        <taxon>Eukaryota</taxon>
        <taxon>Metazoa</taxon>
        <taxon>Ecdysozoa</taxon>
        <taxon>Nematoda</taxon>
        <taxon>Chromadorea</taxon>
        <taxon>Plectida</taxon>
        <taxon>Plectina</taxon>
        <taxon>Plectoidea</taxon>
        <taxon>Plectidae</taxon>
        <taxon>Plectus</taxon>
    </lineage>
</organism>
<accession>A0A914XCJ2</accession>
<keyword evidence="2 5" id="KW-0732">Signal</keyword>
<keyword evidence="1" id="KW-0433">Leucine-rich repeat</keyword>
<dbReference type="Pfam" id="PF13516">
    <property type="entry name" value="LRR_6"/>
    <property type="match status" value="1"/>
</dbReference>
<dbReference type="SMART" id="SM00364">
    <property type="entry name" value="LRR_BAC"/>
    <property type="match status" value="5"/>
</dbReference>
<evidence type="ECO:0000256" key="4">
    <source>
        <dbReference type="SAM" id="Phobius"/>
    </source>
</evidence>
<evidence type="ECO:0000313" key="8">
    <source>
        <dbReference type="WBParaSite" id="PSAMB.scaffold7029size8373.g29531.t1"/>
    </source>
</evidence>
<dbReference type="InterPro" id="IPR036921">
    <property type="entry name" value="PurM-like_N_sf"/>
</dbReference>
<keyword evidence="3" id="KW-0677">Repeat</keyword>
<dbReference type="InterPro" id="IPR001611">
    <property type="entry name" value="Leu-rich_rpt"/>
</dbReference>
<keyword evidence="4" id="KW-0812">Transmembrane</keyword>
<feature type="chain" id="PRO_5037892525" description="FGAR-AT PurM N-terminal-like domain-containing protein" evidence="5">
    <location>
        <begin position="25"/>
        <end position="849"/>
    </location>
</feature>
<dbReference type="SMART" id="SM00369">
    <property type="entry name" value="LRR_TYP"/>
    <property type="match status" value="9"/>
</dbReference>
<dbReference type="GO" id="GO:0031012">
    <property type="term" value="C:extracellular matrix"/>
    <property type="evidence" value="ECO:0007669"/>
    <property type="project" value="TreeGrafter"/>
</dbReference>
<dbReference type="Pfam" id="PF22689">
    <property type="entry name" value="FGAR-AT_PurM_N-like"/>
    <property type="match status" value="1"/>
</dbReference>
<dbReference type="InterPro" id="IPR032675">
    <property type="entry name" value="LRR_dom_sf"/>
</dbReference>
<dbReference type="Gene3D" id="3.80.10.10">
    <property type="entry name" value="Ribonuclease Inhibitor"/>
    <property type="match status" value="4"/>
</dbReference>
<dbReference type="PROSITE" id="PS51450">
    <property type="entry name" value="LRR"/>
    <property type="match status" value="1"/>
</dbReference>
<dbReference type="PANTHER" id="PTHR24373">
    <property type="entry name" value="SLIT RELATED LEUCINE-RICH REPEAT NEURONAL PROTEIN"/>
    <property type="match status" value="1"/>
</dbReference>
<dbReference type="SUPFAM" id="SSF55326">
    <property type="entry name" value="PurM N-terminal domain-like"/>
    <property type="match status" value="1"/>
</dbReference>
<evidence type="ECO:0000256" key="3">
    <source>
        <dbReference type="ARBA" id="ARBA00022737"/>
    </source>
</evidence>
<dbReference type="GO" id="GO:0005615">
    <property type="term" value="C:extracellular space"/>
    <property type="evidence" value="ECO:0007669"/>
    <property type="project" value="TreeGrafter"/>
</dbReference>
<dbReference type="Pfam" id="PF13855">
    <property type="entry name" value="LRR_8"/>
    <property type="match status" value="2"/>
</dbReference>
<keyword evidence="4" id="KW-0472">Membrane</keyword>
<dbReference type="WBParaSite" id="PSAMB.scaffold7029size8373.g29531.t1">
    <property type="protein sequence ID" value="PSAMB.scaffold7029size8373.g29531.t1"/>
    <property type="gene ID" value="PSAMB.scaffold7029size8373.g29531"/>
</dbReference>
<feature type="signal peptide" evidence="5">
    <location>
        <begin position="1"/>
        <end position="24"/>
    </location>
</feature>
<name>A0A914XCJ2_9BILA</name>
<evidence type="ECO:0000256" key="5">
    <source>
        <dbReference type="SAM" id="SignalP"/>
    </source>
</evidence>
<dbReference type="Gene3D" id="3.30.1330.10">
    <property type="entry name" value="PurM-like, N-terminal domain"/>
    <property type="match status" value="1"/>
</dbReference>
<reference evidence="8" key="1">
    <citation type="submission" date="2022-11" db="UniProtKB">
        <authorList>
            <consortium name="WormBaseParasite"/>
        </authorList>
    </citation>
    <scope>IDENTIFICATION</scope>
</reference>
<dbReference type="SUPFAM" id="SSF52058">
    <property type="entry name" value="L domain-like"/>
    <property type="match status" value="2"/>
</dbReference>
<dbReference type="InterPro" id="IPR055181">
    <property type="entry name" value="FGAR-AT_PurM_N-like"/>
</dbReference>